<dbReference type="GO" id="GO:0004791">
    <property type="term" value="F:thioredoxin-disulfide reductase (NADPH) activity"/>
    <property type="evidence" value="ECO:0007669"/>
    <property type="project" value="UniProtKB-EC"/>
</dbReference>
<dbReference type="InterPro" id="IPR050097">
    <property type="entry name" value="Ferredoxin-NADP_redctase_2"/>
</dbReference>
<keyword evidence="6" id="KW-1185">Reference proteome</keyword>
<evidence type="ECO:0000313" key="5">
    <source>
        <dbReference type="EMBL" id="MBD0423405.1"/>
    </source>
</evidence>
<protein>
    <submittedName>
        <fullName evidence="5">NAD(P)/FAD-dependent oxidoreductase</fullName>
    </submittedName>
</protein>
<dbReference type="InterPro" id="IPR036188">
    <property type="entry name" value="FAD/NAD-bd_sf"/>
</dbReference>
<evidence type="ECO:0000256" key="2">
    <source>
        <dbReference type="ARBA" id="ARBA00023002"/>
    </source>
</evidence>
<dbReference type="PRINTS" id="PR00368">
    <property type="entry name" value="FADPNR"/>
</dbReference>
<feature type="domain" description="FAD/NAD(P)-binding" evidence="4">
    <location>
        <begin position="2"/>
        <end position="282"/>
    </location>
</feature>
<dbReference type="AlphaFoldDB" id="A0A926L686"/>
<proteinExistence type="predicted"/>
<sequence length="314" mass="33041">MKDVIIIGGGPAGMSAALTLGRTHHTVLLADSDDGRNAPAEAMHNFLTHEGTSPAALRELGRENLAAYPHVEVRSVAVDSVRRLTDEHFEATFADGSVAESRRLLLATGLRDEMPPVPGAAELWGKSAFHCPYCHGYEVTGKNVAVLGTGPERVRLALQLSRFTADMVLCTGGEPLEPMLQSVLEANGVTVRPEPVTELAGEGGRLRHIAFEGGATLERDAVFIKTVLHQRAPFAELLGCAMFPDASVEVNEFAQTSVPGVYAAGDMARRATVPAPMAAVIAAAASGTVAGAILDQDLLSAEFKLPNPFASGRA</sequence>
<comment type="caution">
    <text evidence="5">The sequence shown here is derived from an EMBL/GenBank/DDBJ whole genome shotgun (WGS) entry which is preliminary data.</text>
</comment>
<keyword evidence="1" id="KW-0285">Flavoprotein</keyword>
<dbReference type="Gene3D" id="3.50.50.60">
    <property type="entry name" value="FAD/NAD(P)-binding domain"/>
    <property type="match status" value="2"/>
</dbReference>
<reference evidence="5" key="1">
    <citation type="submission" date="2020-09" db="EMBL/GenBank/DDBJ databases">
        <title>Streptomyces grisecoloratus sp. nov., isolated from cotton soil.</title>
        <authorList>
            <person name="Xing L."/>
        </authorList>
    </citation>
    <scope>NUCLEOTIDE SEQUENCE</scope>
    <source>
        <strain evidence="5">TRM S81-3</strain>
    </source>
</reference>
<organism evidence="5 6">
    <name type="scientific">Streptomyces griseicoloratus</name>
    <dbReference type="NCBI Taxonomy" id="2752516"/>
    <lineage>
        <taxon>Bacteria</taxon>
        <taxon>Bacillati</taxon>
        <taxon>Actinomycetota</taxon>
        <taxon>Actinomycetes</taxon>
        <taxon>Kitasatosporales</taxon>
        <taxon>Streptomycetaceae</taxon>
        <taxon>Streptomyces</taxon>
    </lineage>
</organism>
<dbReference type="EMBL" id="JACVQF010000222">
    <property type="protein sequence ID" value="MBD0423405.1"/>
    <property type="molecule type" value="Genomic_DNA"/>
</dbReference>
<dbReference type="Pfam" id="PF07992">
    <property type="entry name" value="Pyr_redox_2"/>
    <property type="match status" value="1"/>
</dbReference>
<evidence type="ECO:0000313" key="6">
    <source>
        <dbReference type="Proteomes" id="UP000621210"/>
    </source>
</evidence>
<accession>A0A926L686</accession>
<gene>
    <name evidence="5" type="ORF">H0H10_30295</name>
</gene>
<reference evidence="5" key="2">
    <citation type="submission" date="2020-09" db="EMBL/GenBank/DDBJ databases">
        <authorList>
            <person name="Luo X."/>
        </authorList>
    </citation>
    <scope>NUCLEOTIDE SEQUENCE</scope>
    <source>
        <strain evidence="5">TRM S81-3</strain>
    </source>
</reference>
<keyword evidence="2" id="KW-0560">Oxidoreductase</keyword>
<dbReference type="PRINTS" id="PR00469">
    <property type="entry name" value="PNDRDTASEII"/>
</dbReference>
<dbReference type="PANTHER" id="PTHR48105">
    <property type="entry name" value="THIOREDOXIN REDUCTASE 1-RELATED-RELATED"/>
    <property type="match status" value="1"/>
</dbReference>
<dbReference type="Proteomes" id="UP000621210">
    <property type="component" value="Unassembled WGS sequence"/>
</dbReference>
<name>A0A926L686_9ACTN</name>
<evidence type="ECO:0000256" key="3">
    <source>
        <dbReference type="ARBA" id="ARBA00048132"/>
    </source>
</evidence>
<evidence type="ECO:0000256" key="1">
    <source>
        <dbReference type="ARBA" id="ARBA00022630"/>
    </source>
</evidence>
<dbReference type="InterPro" id="IPR023753">
    <property type="entry name" value="FAD/NAD-binding_dom"/>
</dbReference>
<dbReference type="SUPFAM" id="SSF51905">
    <property type="entry name" value="FAD/NAD(P)-binding domain"/>
    <property type="match status" value="1"/>
</dbReference>
<evidence type="ECO:0000259" key="4">
    <source>
        <dbReference type="Pfam" id="PF07992"/>
    </source>
</evidence>
<comment type="catalytic activity">
    <reaction evidence="3">
        <text>[thioredoxin]-dithiol + NADP(+) = [thioredoxin]-disulfide + NADPH + H(+)</text>
        <dbReference type="Rhea" id="RHEA:20345"/>
        <dbReference type="Rhea" id="RHEA-COMP:10698"/>
        <dbReference type="Rhea" id="RHEA-COMP:10700"/>
        <dbReference type="ChEBI" id="CHEBI:15378"/>
        <dbReference type="ChEBI" id="CHEBI:29950"/>
        <dbReference type="ChEBI" id="CHEBI:50058"/>
        <dbReference type="ChEBI" id="CHEBI:57783"/>
        <dbReference type="ChEBI" id="CHEBI:58349"/>
        <dbReference type="EC" id="1.8.1.9"/>
    </reaction>
</comment>